<evidence type="ECO:0008006" key="4">
    <source>
        <dbReference type="Google" id="ProtNLM"/>
    </source>
</evidence>
<feature type="region of interest" description="Disordered" evidence="1">
    <location>
        <begin position="108"/>
        <end position="127"/>
    </location>
</feature>
<comment type="caution">
    <text evidence="2">The sequence shown here is derived from an EMBL/GenBank/DDBJ whole genome shotgun (WGS) entry which is preliminary data.</text>
</comment>
<sequence>MSVQIPVSPISSADSVSSPISTTSRGSRRSLIIMANNLKPTRQKLQKYFSKSRHSAPESDFKDWDADDLSSVIKMASMQMGSLGNPEVPISPVVQDTRYKPALVRMDTEQRRQLEPEPTPKTESFDFESLLTPPRIAAPRPPQRSPPPMPIPVRLPPPPPIAELPADVMSMETDPSGPRVRRGPSQIKPRPVSAIRRRAKTPVHKIGQLEMAAAKQRQEAAINRQATVRTIARQYRALIYEDDVPAVPRIPSIHRKPLPATAAPHLHEFDNNYGPIPRQSLNEPRGAGLLESPRPRYELAPSSPVMSDTATLVSFRDETTYLKPLMFPSPPTPPASEDDCYENDTFVQSPDTDTLRFQIGFELLTRELSSAFADHSARTSRDASGLQIWVMIEAYERLRNQVSAMASQDPELKHAAAMFDSWLTALRAIRRSMADEAADSESEYGDDE</sequence>
<accession>A0AAJ0G3P8</accession>
<dbReference type="EMBL" id="JASWJB010000009">
    <property type="protein sequence ID" value="KAK2612991.1"/>
    <property type="molecule type" value="Genomic_DNA"/>
</dbReference>
<dbReference type="Proteomes" id="UP001251528">
    <property type="component" value="Unassembled WGS sequence"/>
</dbReference>
<evidence type="ECO:0000256" key="1">
    <source>
        <dbReference type="SAM" id="MobiDB-lite"/>
    </source>
</evidence>
<name>A0AAJ0G3P8_9HYPO</name>
<feature type="compositionally biased region" description="Low complexity" evidence="1">
    <location>
        <begin position="1"/>
        <end position="25"/>
    </location>
</feature>
<keyword evidence="3" id="KW-1185">Reference proteome</keyword>
<dbReference type="AlphaFoldDB" id="A0AAJ0G3P8"/>
<organism evidence="2 3">
    <name type="scientific">Conoideocrella luteorostrata</name>
    <dbReference type="NCBI Taxonomy" id="1105319"/>
    <lineage>
        <taxon>Eukaryota</taxon>
        <taxon>Fungi</taxon>
        <taxon>Dikarya</taxon>
        <taxon>Ascomycota</taxon>
        <taxon>Pezizomycotina</taxon>
        <taxon>Sordariomycetes</taxon>
        <taxon>Hypocreomycetidae</taxon>
        <taxon>Hypocreales</taxon>
        <taxon>Clavicipitaceae</taxon>
        <taxon>Conoideocrella</taxon>
    </lineage>
</organism>
<reference evidence="2" key="1">
    <citation type="submission" date="2023-06" db="EMBL/GenBank/DDBJ databases">
        <title>Conoideocrella luteorostrata (Hypocreales: Clavicipitaceae), a potential biocontrol fungus for elongate hemlock scale in United States Christmas tree production areas.</title>
        <authorList>
            <person name="Barrett H."/>
            <person name="Lovett B."/>
            <person name="Macias A.M."/>
            <person name="Stajich J.E."/>
            <person name="Kasson M.T."/>
        </authorList>
    </citation>
    <scope>NUCLEOTIDE SEQUENCE</scope>
    <source>
        <strain evidence="2">ARSEF 14590</strain>
    </source>
</reference>
<proteinExistence type="predicted"/>
<feature type="compositionally biased region" description="Basic and acidic residues" evidence="1">
    <location>
        <begin position="108"/>
        <end position="124"/>
    </location>
</feature>
<evidence type="ECO:0000313" key="2">
    <source>
        <dbReference type="EMBL" id="KAK2612991.1"/>
    </source>
</evidence>
<gene>
    <name evidence="2" type="ORF">QQS21_000920</name>
</gene>
<evidence type="ECO:0000313" key="3">
    <source>
        <dbReference type="Proteomes" id="UP001251528"/>
    </source>
</evidence>
<feature type="region of interest" description="Disordered" evidence="1">
    <location>
        <begin position="276"/>
        <end position="303"/>
    </location>
</feature>
<protein>
    <recommendedName>
        <fullName evidence="4">Mating-type switching protein swi10</fullName>
    </recommendedName>
</protein>
<feature type="region of interest" description="Disordered" evidence="1">
    <location>
        <begin position="1"/>
        <end position="28"/>
    </location>
</feature>
<feature type="compositionally biased region" description="Pro residues" evidence="1">
    <location>
        <begin position="139"/>
        <end position="151"/>
    </location>
</feature>
<feature type="region of interest" description="Disordered" evidence="1">
    <location>
        <begin position="132"/>
        <end position="151"/>
    </location>
</feature>